<protein>
    <submittedName>
        <fullName evidence="1">Uncharacterized protein</fullName>
    </submittedName>
</protein>
<sequence>MLFVVRKNNKKPGLLQQIWNSPEFKKKCKHAKASQASVMGGSLHTGGSMNLQPTNEKWLDFTGASTNGVKDNLLQRIFRYSICRLLRTGGKGIGKPYFRTTFGVILQSATNEILVVVNQGWNKICQGGWRDQDSDCFDWETYWRRGDDDNARYVHTYDSPKSKDDSESFRTEDLFDRILNKVKGSDEVLKEMKADFSSLY</sequence>
<keyword evidence="2" id="KW-1185">Reference proteome</keyword>
<name>A0AAF0U7B4_SOLVR</name>
<accession>A0AAF0U7B4</accession>
<dbReference type="Proteomes" id="UP001234989">
    <property type="component" value="Chromosome 8"/>
</dbReference>
<organism evidence="1 2">
    <name type="scientific">Solanum verrucosum</name>
    <dbReference type="NCBI Taxonomy" id="315347"/>
    <lineage>
        <taxon>Eukaryota</taxon>
        <taxon>Viridiplantae</taxon>
        <taxon>Streptophyta</taxon>
        <taxon>Embryophyta</taxon>
        <taxon>Tracheophyta</taxon>
        <taxon>Spermatophyta</taxon>
        <taxon>Magnoliopsida</taxon>
        <taxon>eudicotyledons</taxon>
        <taxon>Gunneridae</taxon>
        <taxon>Pentapetalae</taxon>
        <taxon>asterids</taxon>
        <taxon>lamiids</taxon>
        <taxon>Solanales</taxon>
        <taxon>Solanaceae</taxon>
        <taxon>Solanoideae</taxon>
        <taxon>Solaneae</taxon>
        <taxon>Solanum</taxon>
    </lineage>
</organism>
<evidence type="ECO:0000313" key="2">
    <source>
        <dbReference type="Proteomes" id="UP001234989"/>
    </source>
</evidence>
<gene>
    <name evidence="1" type="ORF">MTR67_033945</name>
</gene>
<dbReference type="AlphaFoldDB" id="A0AAF0U7B4"/>
<evidence type="ECO:0000313" key="1">
    <source>
        <dbReference type="EMBL" id="WMV40560.1"/>
    </source>
</evidence>
<proteinExistence type="predicted"/>
<reference evidence="1" key="1">
    <citation type="submission" date="2023-08" db="EMBL/GenBank/DDBJ databases">
        <title>A de novo genome assembly of Solanum verrucosum Schlechtendal, a Mexican diploid species geographically isolated from the other diploid A-genome species in potato relatives.</title>
        <authorList>
            <person name="Hosaka K."/>
        </authorList>
    </citation>
    <scope>NUCLEOTIDE SEQUENCE</scope>
    <source>
        <tissue evidence="1">Young leaves</tissue>
    </source>
</reference>
<dbReference type="EMBL" id="CP133619">
    <property type="protein sequence ID" value="WMV40560.1"/>
    <property type="molecule type" value="Genomic_DNA"/>
</dbReference>